<gene>
    <name evidence="4" type="ORF">GCM10023195_75410</name>
</gene>
<dbReference type="Proteomes" id="UP001500212">
    <property type="component" value="Unassembled WGS sequence"/>
</dbReference>
<dbReference type="RefSeq" id="WP_345365188.1">
    <property type="nucleotide sequence ID" value="NZ_BAABHJ010000038.1"/>
</dbReference>
<dbReference type="InterPro" id="IPR001647">
    <property type="entry name" value="HTH_TetR"/>
</dbReference>
<name>A0ABP8TX29_9ACTN</name>
<reference evidence="5" key="1">
    <citation type="journal article" date="2019" name="Int. J. Syst. Evol. Microbiol.">
        <title>The Global Catalogue of Microorganisms (GCM) 10K type strain sequencing project: providing services to taxonomists for standard genome sequencing and annotation.</title>
        <authorList>
            <consortium name="The Broad Institute Genomics Platform"/>
            <consortium name="The Broad Institute Genome Sequencing Center for Infectious Disease"/>
            <person name="Wu L."/>
            <person name="Ma J."/>
        </authorList>
    </citation>
    <scope>NUCLEOTIDE SEQUENCE [LARGE SCALE GENOMIC DNA]</scope>
    <source>
        <strain evidence="5">JCM 17938</strain>
    </source>
</reference>
<evidence type="ECO:0000256" key="2">
    <source>
        <dbReference type="PROSITE-ProRule" id="PRU00335"/>
    </source>
</evidence>
<evidence type="ECO:0000256" key="1">
    <source>
        <dbReference type="ARBA" id="ARBA00023125"/>
    </source>
</evidence>
<dbReference type="InterPro" id="IPR009057">
    <property type="entry name" value="Homeodomain-like_sf"/>
</dbReference>
<organism evidence="4 5">
    <name type="scientific">Actinoallomurus liliacearum</name>
    <dbReference type="NCBI Taxonomy" id="1080073"/>
    <lineage>
        <taxon>Bacteria</taxon>
        <taxon>Bacillati</taxon>
        <taxon>Actinomycetota</taxon>
        <taxon>Actinomycetes</taxon>
        <taxon>Streptosporangiales</taxon>
        <taxon>Thermomonosporaceae</taxon>
        <taxon>Actinoallomurus</taxon>
    </lineage>
</organism>
<sequence length="186" mass="19867">MAFTARSEETRAAILAAARRRFAADGYERATVRAIAADADIDPSMVIRYYGSKEGLFAAAVDVDLRLPDLAALPPDRVGEVFVRHFLALWEGPGPGEVLTVLLRSAVTNESAAERMRMIFATQVATALGPSVEDGPTRAALVAGQVLGVALCRYILRLPPMVALDAETLVAYLAPTVQRYIGAPLA</sequence>
<dbReference type="PANTHER" id="PTHR30055:SF235">
    <property type="entry name" value="TRANSCRIPTIONAL REGULATORY PROTEIN"/>
    <property type="match status" value="1"/>
</dbReference>
<dbReference type="PRINTS" id="PR00455">
    <property type="entry name" value="HTHTETR"/>
</dbReference>
<protein>
    <submittedName>
        <fullName evidence="4">TetR family transcriptional regulator</fullName>
    </submittedName>
</protein>
<keyword evidence="5" id="KW-1185">Reference proteome</keyword>
<dbReference type="Gene3D" id="1.10.10.60">
    <property type="entry name" value="Homeodomain-like"/>
    <property type="match status" value="1"/>
</dbReference>
<evidence type="ECO:0000259" key="3">
    <source>
        <dbReference type="PROSITE" id="PS50977"/>
    </source>
</evidence>
<proteinExistence type="predicted"/>
<evidence type="ECO:0000313" key="5">
    <source>
        <dbReference type="Proteomes" id="UP001500212"/>
    </source>
</evidence>
<dbReference type="SUPFAM" id="SSF48498">
    <property type="entry name" value="Tetracyclin repressor-like, C-terminal domain"/>
    <property type="match status" value="1"/>
</dbReference>
<dbReference type="InterPro" id="IPR036271">
    <property type="entry name" value="Tet_transcr_reg_TetR-rel_C_sf"/>
</dbReference>
<dbReference type="PROSITE" id="PS50977">
    <property type="entry name" value="HTH_TETR_2"/>
    <property type="match status" value="1"/>
</dbReference>
<dbReference type="SUPFAM" id="SSF46689">
    <property type="entry name" value="Homeodomain-like"/>
    <property type="match status" value="1"/>
</dbReference>
<evidence type="ECO:0000313" key="4">
    <source>
        <dbReference type="EMBL" id="GAA4616933.1"/>
    </source>
</evidence>
<dbReference type="PANTHER" id="PTHR30055">
    <property type="entry name" value="HTH-TYPE TRANSCRIPTIONAL REGULATOR RUTR"/>
    <property type="match status" value="1"/>
</dbReference>
<dbReference type="EMBL" id="BAABHJ010000038">
    <property type="protein sequence ID" value="GAA4616933.1"/>
    <property type="molecule type" value="Genomic_DNA"/>
</dbReference>
<feature type="domain" description="HTH tetR-type" evidence="3">
    <location>
        <begin position="8"/>
        <end position="68"/>
    </location>
</feature>
<dbReference type="InterPro" id="IPR041678">
    <property type="entry name" value="TetR_C_16"/>
</dbReference>
<dbReference type="Pfam" id="PF00440">
    <property type="entry name" value="TetR_N"/>
    <property type="match status" value="1"/>
</dbReference>
<comment type="caution">
    <text evidence="4">The sequence shown here is derived from an EMBL/GenBank/DDBJ whole genome shotgun (WGS) entry which is preliminary data.</text>
</comment>
<feature type="DNA-binding region" description="H-T-H motif" evidence="2">
    <location>
        <begin position="31"/>
        <end position="50"/>
    </location>
</feature>
<accession>A0ABP8TX29</accession>
<dbReference type="Pfam" id="PF17920">
    <property type="entry name" value="TetR_C_16"/>
    <property type="match status" value="1"/>
</dbReference>
<dbReference type="Gene3D" id="1.10.357.10">
    <property type="entry name" value="Tetracycline Repressor, domain 2"/>
    <property type="match status" value="1"/>
</dbReference>
<dbReference type="InterPro" id="IPR050109">
    <property type="entry name" value="HTH-type_TetR-like_transc_reg"/>
</dbReference>
<keyword evidence="1 2" id="KW-0238">DNA-binding</keyword>